<protein>
    <submittedName>
        <fullName evidence="2">Uncharacterized conserved protein YtfP, gamma-glutamylcyclotransferase (GGCT)/AIG2-like family</fullName>
    </submittedName>
</protein>
<organism evidence="2 3">
    <name type="scientific">Marinobacter gudaonensis</name>
    <dbReference type="NCBI Taxonomy" id="375760"/>
    <lineage>
        <taxon>Bacteria</taxon>
        <taxon>Pseudomonadati</taxon>
        <taxon>Pseudomonadota</taxon>
        <taxon>Gammaproteobacteria</taxon>
        <taxon>Pseudomonadales</taxon>
        <taxon>Marinobacteraceae</taxon>
        <taxon>Marinobacter</taxon>
    </lineage>
</organism>
<gene>
    <name evidence="2" type="ORF">SAMN04488073_2709</name>
</gene>
<reference evidence="3" key="1">
    <citation type="submission" date="2016-10" db="EMBL/GenBank/DDBJ databases">
        <authorList>
            <person name="Varghese N."/>
            <person name="Submissions S."/>
        </authorList>
    </citation>
    <scope>NUCLEOTIDE SEQUENCE [LARGE SCALE GENOMIC DNA]</scope>
    <source>
        <strain evidence="3">CGMCC 1.6294</strain>
    </source>
</reference>
<keyword evidence="2" id="KW-0808">Transferase</keyword>
<dbReference type="Gene3D" id="3.10.490.10">
    <property type="entry name" value="Gamma-glutamyl cyclotransferase-like"/>
    <property type="match status" value="1"/>
</dbReference>
<dbReference type="InterPro" id="IPR013024">
    <property type="entry name" value="GGCT-like"/>
</dbReference>
<dbReference type="SUPFAM" id="SSF110857">
    <property type="entry name" value="Gamma-glutamyl cyclotransferase-like"/>
    <property type="match status" value="1"/>
</dbReference>
<dbReference type="AlphaFoldDB" id="A0A1I6HKS9"/>
<evidence type="ECO:0000313" key="3">
    <source>
        <dbReference type="Proteomes" id="UP000199290"/>
    </source>
</evidence>
<dbReference type="Proteomes" id="UP000199290">
    <property type="component" value="Unassembled WGS sequence"/>
</dbReference>
<dbReference type="EMBL" id="FOYV01000002">
    <property type="protein sequence ID" value="SFR55073.1"/>
    <property type="molecule type" value="Genomic_DNA"/>
</dbReference>
<dbReference type="STRING" id="375760.SAMN04488073_2709"/>
<feature type="domain" description="Gamma-glutamylcyclotransferase AIG2-like" evidence="1">
    <location>
        <begin position="26"/>
        <end position="138"/>
    </location>
</feature>
<dbReference type="RefSeq" id="WP_091991366.1">
    <property type="nucleotide sequence ID" value="NZ_FOYV01000002.1"/>
</dbReference>
<dbReference type="InterPro" id="IPR009288">
    <property type="entry name" value="AIG2-like_dom"/>
</dbReference>
<dbReference type="GO" id="GO:0016740">
    <property type="term" value="F:transferase activity"/>
    <property type="evidence" value="ECO:0007669"/>
    <property type="project" value="UniProtKB-KW"/>
</dbReference>
<name>A0A1I6HKS9_9GAMM</name>
<accession>A0A1I6HKS9</accession>
<proteinExistence type="predicted"/>
<dbReference type="InterPro" id="IPR036568">
    <property type="entry name" value="GGCT-like_sf"/>
</dbReference>
<dbReference type="CDD" id="cd06661">
    <property type="entry name" value="GGCT_like"/>
    <property type="match status" value="1"/>
</dbReference>
<keyword evidence="3" id="KW-1185">Reference proteome</keyword>
<evidence type="ECO:0000259" key="1">
    <source>
        <dbReference type="Pfam" id="PF06094"/>
    </source>
</evidence>
<evidence type="ECO:0000313" key="2">
    <source>
        <dbReference type="EMBL" id="SFR55073.1"/>
    </source>
</evidence>
<dbReference type="Pfam" id="PF06094">
    <property type="entry name" value="GGACT"/>
    <property type="match status" value="1"/>
</dbReference>
<dbReference type="OrthoDB" id="482277at2"/>
<sequence>MPCAPPLSFIPQAELRRKAIRRTQRVAVYGTLKRGRSNSRVLQGSRFIGTDTLPGLALYHLGAYPGVVEEPSFNVHVEVYAVTKPTLEALDELEDFFPERPGSSLYIRRTMDTRHGPAWVYIYNRPVKTIQRLNSGSW</sequence>